<evidence type="ECO:0000313" key="4">
    <source>
        <dbReference type="EMBL" id="KAJ5076309.1"/>
    </source>
</evidence>
<dbReference type="Gene3D" id="3.30.40.10">
    <property type="entry name" value="Zinc/RING finger domain, C3HC4 (zinc finger)"/>
    <property type="match status" value="1"/>
</dbReference>
<dbReference type="Pfam" id="PF24789">
    <property type="entry name" value="SAC9_GBDL_2nd"/>
    <property type="match status" value="1"/>
</dbReference>
<dbReference type="PANTHER" id="PTHR46817">
    <property type="entry name" value="PHOSPHOINOSITIDE PHOSPHATASE SAC9-RELATED"/>
    <property type="match status" value="1"/>
</dbReference>
<proteinExistence type="predicted"/>
<dbReference type="EMBL" id="JAPDFW010000061">
    <property type="protein sequence ID" value="KAJ5076309.1"/>
    <property type="molecule type" value="Genomic_DNA"/>
</dbReference>
<evidence type="ECO:0000259" key="3">
    <source>
        <dbReference type="PROSITE" id="PS50275"/>
    </source>
</evidence>
<evidence type="ECO:0000313" key="5">
    <source>
        <dbReference type="Proteomes" id="UP001149090"/>
    </source>
</evidence>
<feature type="region of interest" description="Disordered" evidence="2">
    <location>
        <begin position="1"/>
        <end position="21"/>
    </location>
</feature>
<dbReference type="Pfam" id="PF02383">
    <property type="entry name" value="Syja_N"/>
    <property type="match status" value="1"/>
</dbReference>
<reference evidence="4" key="1">
    <citation type="submission" date="2022-10" db="EMBL/GenBank/DDBJ databases">
        <title>Novel sulphate-reducing endosymbionts in the free-living metamonad Anaeramoeba.</title>
        <authorList>
            <person name="Jerlstrom-Hultqvist J."/>
            <person name="Cepicka I."/>
            <person name="Gallot-Lavallee L."/>
            <person name="Salas-Leiva D."/>
            <person name="Curtis B.A."/>
            <person name="Zahonova K."/>
            <person name="Pipaliya S."/>
            <person name="Dacks J."/>
            <person name="Roger A.J."/>
        </authorList>
    </citation>
    <scope>NUCLEOTIDE SEQUENCE</scope>
    <source>
        <strain evidence="4">BMAN</strain>
    </source>
</reference>
<keyword evidence="1" id="KW-0175">Coiled coil</keyword>
<protein>
    <submittedName>
        <fullName evidence="4">Phosphoinositide phosphatase sac9-related</fullName>
    </submittedName>
</protein>
<feature type="domain" description="SAC" evidence="3">
    <location>
        <begin position="157"/>
        <end position="531"/>
    </location>
</feature>
<feature type="compositionally biased region" description="Low complexity" evidence="2">
    <location>
        <begin position="956"/>
        <end position="971"/>
    </location>
</feature>
<feature type="region of interest" description="Disordered" evidence="2">
    <location>
        <begin position="956"/>
        <end position="999"/>
    </location>
</feature>
<dbReference type="GO" id="GO:0016791">
    <property type="term" value="F:phosphatase activity"/>
    <property type="evidence" value="ECO:0007669"/>
    <property type="project" value="InterPro"/>
</dbReference>
<evidence type="ECO:0000256" key="1">
    <source>
        <dbReference type="SAM" id="Coils"/>
    </source>
</evidence>
<dbReference type="OMA" id="VRCRIVW"/>
<dbReference type="InterPro" id="IPR057553">
    <property type="entry name" value="SAC9_GBDL_2nd"/>
</dbReference>
<evidence type="ECO:0000256" key="2">
    <source>
        <dbReference type="SAM" id="MobiDB-lite"/>
    </source>
</evidence>
<accession>A0A9Q0LPS1</accession>
<comment type="caution">
    <text evidence="4">The sequence shown here is derived from an EMBL/GenBank/DDBJ whole genome shotgun (WGS) entry which is preliminary data.</text>
</comment>
<dbReference type="PROSITE" id="PS50275">
    <property type="entry name" value="SAC"/>
    <property type="match status" value="1"/>
</dbReference>
<dbReference type="InterPro" id="IPR057555">
    <property type="entry name" value="SAC9_GBDL_1st"/>
</dbReference>
<name>A0A9Q0LPS1_ANAIG</name>
<dbReference type="InterPro" id="IPR011011">
    <property type="entry name" value="Znf_FYVE_PHD"/>
</dbReference>
<feature type="region of interest" description="Disordered" evidence="2">
    <location>
        <begin position="758"/>
        <end position="778"/>
    </location>
</feature>
<dbReference type="OrthoDB" id="405996at2759"/>
<gene>
    <name evidence="4" type="ORF">M0811_06307</name>
</gene>
<organism evidence="4 5">
    <name type="scientific">Anaeramoeba ignava</name>
    <name type="common">Anaerobic marine amoeba</name>
    <dbReference type="NCBI Taxonomy" id="1746090"/>
    <lineage>
        <taxon>Eukaryota</taxon>
        <taxon>Metamonada</taxon>
        <taxon>Anaeramoebidae</taxon>
        <taxon>Anaeramoeba</taxon>
    </lineage>
</organism>
<dbReference type="InterPro" id="IPR013083">
    <property type="entry name" value="Znf_RING/FYVE/PHD"/>
</dbReference>
<dbReference type="Pfam" id="PF24790">
    <property type="entry name" value="SAC9_GBDL_1st"/>
    <property type="match status" value="1"/>
</dbReference>
<dbReference type="PANTHER" id="PTHR46817:SF1">
    <property type="entry name" value="SAC DOMAIN-CONTAINING PROTEIN"/>
    <property type="match status" value="1"/>
</dbReference>
<sequence>MSKQTENQNKQNQQQQQRVKTRRKAKQVVVETLDGEFFIVSSLSTRKDTQIFSIDPVTGIIHYSGIQGIDLFGTYTQAVKTFFANKKIKKFTTACGIIGQATFGSNSYLLIVTKADPTIELFCGHVIYTINSTTWIKIPLQYERPMTNKEIKNVELMQNYMVDSLHFYSETLDVTRPFPSRYSVDNYHPDFCWNKFLRKPFEDAGLSSWCIVMIQGLAIGRLLQKEGLFNLYLITRKSVLNPGTRYYSRGLNELGEAGNEMECELLAWTYDNENLVEFYSHIFRRGTVPVWWGTSLNSKVSHPEIVVSPEPLRGSEKYYQRLTNRFGNHNITCFNMLKCVPNNKETELTECYQHSHRYVKTKMDIDLKIINFDWHSNIKSLGKEAAIAGLWVSAQAPVSAHNLTSGHINLINDKTNKKFLKENIQDILSCPNGFIGKVSFISKQEGVMRYNCADSLDRTNVATFFIMQQILAEFCLRLNIGLTEKLRKNEYWQFFSYSLSELNKSIKVRLWEALAEFFVANGDVCSIAYTNSPAMHTALIREYSPNLSNAPNNTMIVLKRRYENVQHDHVRQLTFQLFLGLDFENFFPSFLKNNYEHVSSLPSWCPSKMPYYLIKSKDYFEKYSPEKLLNDSSIIWLSPKTQPFTELFIFLHKPCYLTELSLTIKNSIENAYPPAFIDVFIGNYMDNVRIIFHHLPIPICSDGTKLFFQLSSSENQNLLYDFEGTSFDSELLSRVILITFHCSSIKQTQNQIQIQNTNQNENQNSKSKKEQKKIHQIKTNSDPDFYTTMSLGKIDVYGVVPRSIPDFFSRIKYSGNIPNDGRNNRLTLFESCSRSLFDQGKKDSGKNMLEVQRGKIDFELTTDSPTFTIVSHNDFGNESDQNSKNLNQSTKFNPNLDFMRLSYNVLTHYIDGVKFLDINSNLGLNLKSSSNLTKTVSNSTNSNLDLIENVDDSLYENNQNENNQNENNQNENQHENQNENQNEKKISESKKKSKGKSKIKNFDKQTLRLSLSRKSLNNISDNSIEGTSPNSKEYQLHVKHLLKEAKQKNRSFTFLDTLQLELTRIQLSISASDRDTILLNFGCRINDFNPHRFIFPRDEKMFQAMMKSKKLRTNTCSNPNCKLKLKNNKHQCYYCLKYFCSKCMSLTKMRITEYMWNKPLPVCQNCSVFLTQQEFAIKKIQELEDRKNFQVFNSNFIQTHELLSFMEKVDFLKKRRWKRNNRQENIAKFPEAGILRSVLTDPRSSSIESILFPSRSIQKYFWFSQENVQEVEVMIALNFQTKIQSLSIFVDKFGYTIKDAPLITILTGLSFSEIEQKGIWDLRKIKQEIPKKKSIPNQNISNQNNQNQKENIQKENIQNQNIQKENLIIHHKPKHLIIQPNSTITYKFDKMINCKIISLIFQLPNLKISKSKSKNSKKKNKKGSERIHIGRIFVNGEYEIMETKDSILTLSSLSQYTQIKEMKFEPLKIVVYQYRPTIRILDIVIENSTKVNGFSFFVLHGEEGYSSQIRKLMITAIIVDENSDIVTQTMIGSFVIPRTEKRSTLNYYFENPIEANRFAVEFLSNYGGKEYCPGKITFF</sequence>
<feature type="compositionally biased region" description="Basic and acidic residues" evidence="2">
    <location>
        <begin position="972"/>
        <end position="990"/>
    </location>
</feature>
<dbReference type="InterPro" id="IPR002013">
    <property type="entry name" value="SAC_dom"/>
</dbReference>
<dbReference type="CDD" id="cd00065">
    <property type="entry name" value="FYVE_like_SF"/>
    <property type="match status" value="1"/>
</dbReference>
<dbReference type="Proteomes" id="UP001149090">
    <property type="component" value="Unassembled WGS sequence"/>
</dbReference>
<feature type="coiled-coil region" evidence="1">
    <location>
        <begin position="1340"/>
        <end position="1367"/>
    </location>
</feature>
<dbReference type="SUPFAM" id="SSF57903">
    <property type="entry name" value="FYVE/PHD zinc finger"/>
    <property type="match status" value="1"/>
</dbReference>
<feature type="compositionally biased region" description="Low complexity" evidence="2">
    <location>
        <begin position="1"/>
        <end position="18"/>
    </location>
</feature>
<keyword evidence="5" id="KW-1185">Reference proteome</keyword>